<dbReference type="EMBL" id="JBANAX010000534">
    <property type="protein sequence ID" value="KAL1204509.1"/>
    <property type="molecule type" value="Genomic_DNA"/>
</dbReference>
<organism evidence="2 3">
    <name type="scientific">Cardamine amara subsp. amara</name>
    <dbReference type="NCBI Taxonomy" id="228776"/>
    <lineage>
        <taxon>Eukaryota</taxon>
        <taxon>Viridiplantae</taxon>
        <taxon>Streptophyta</taxon>
        <taxon>Embryophyta</taxon>
        <taxon>Tracheophyta</taxon>
        <taxon>Spermatophyta</taxon>
        <taxon>Magnoliopsida</taxon>
        <taxon>eudicotyledons</taxon>
        <taxon>Gunneridae</taxon>
        <taxon>Pentapetalae</taxon>
        <taxon>rosids</taxon>
        <taxon>malvids</taxon>
        <taxon>Brassicales</taxon>
        <taxon>Brassicaceae</taxon>
        <taxon>Cardamineae</taxon>
        <taxon>Cardamine</taxon>
    </lineage>
</organism>
<feature type="transmembrane region" description="Helical" evidence="1">
    <location>
        <begin position="12"/>
        <end position="31"/>
    </location>
</feature>
<accession>A0ABD1AK82</accession>
<dbReference type="Proteomes" id="UP001558713">
    <property type="component" value="Unassembled WGS sequence"/>
</dbReference>
<evidence type="ECO:0000256" key="1">
    <source>
        <dbReference type="SAM" id="Phobius"/>
    </source>
</evidence>
<keyword evidence="1" id="KW-0812">Transmembrane</keyword>
<dbReference type="AlphaFoldDB" id="A0ABD1AK82"/>
<sequence>MKHFNHCFKWFNFVDIISVWIFFLVVDQALYRGLDRFENLDEAGKVKFINVPGNHLQISHIDMKKHIVPYLSDKGSSSSTTMVVSESSSSHQWLPSVGNFVMDLVGHQVDQLQLVLRHG</sequence>
<dbReference type="Gene3D" id="3.40.50.1820">
    <property type="entry name" value="alpha/beta hydrolase"/>
    <property type="match status" value="1"/>
</dbReference>
<keyword evidence="3" id="KW-1185">Reference proteome</keyword>
<dbReference type="InterPro" id="IPR029058">
    <property type="entry name" value="AB_hydrolase_fold"/>
</dbReference>
<proteinExistence type="predicted"/>
<keyword evidence="1" id="KW-0472">Membrane</keyword>
<protein>
    <submittedName>
        <fullName evidence="2">Uncharacterized protein</fullName>
    </submittedName>
</protein>
<gene>
    <name evidence="2" type="ORF">V5N11_019461</name>
</gene>
<name>A0ABD1AK82_CARAN</name>
<comment type="caution">
    <text evidence="2">The sequence shown here is derived from an EMBL/GenBank/DDBJ whole genome shotgun (WGS) entry which is preliminary data.</text>
</comment>
<reference evidence="2 3" key="1">
    <citation type="submission" date="2024-04" db="EMBL/GenBank/DDBJ databases">
        <title>Genome assembly C_amara_ONT_v2.</title>
        <authorList>
            <person name="Yant L."/>
            <person name="Moore C."/>
            <person name="Slenker M."/>
        </authorList>
    </citation>
    <scope>NUCLEOTIDE SEQUENCE [LARGE SCALE GENOMIC DNA]</scope>
    <source>
        <tissue evidence="2">Leaf</tissue>
    </source>
</reference>
<evidence type="ECO:0000313" key="2">
    <source>
        <dbReference type="EMBL" id="KAL1204509.1"/>
    </source>
</evidence>
<evidence type="ECO:0000313" key="3">
    <source>
        <dbReference type="Proteomes" id="UP001558713"/>
    </source>
</evidence>
<keyword evidence="1" id="KW-1133">Transmembrane helix</keyword>